<dbReference type="EMBL" id="JANBTX010000003">
    <property type="protein sequence ID" value="KAJ2691175.1"/>
    <property type="molecule type" value="Genomic_DNA"/>
</dbReference>
<protein>
    <recommendedName>
        <fullName evidence="9">NADH dehydrogenase [ubiquinone] iron-sulfur protein 4, mitochondrial</fullName>
    </recommendedName>
</protein>
<evidence type="ECO:0000256" key="8">
    <source>
        <dbReference type="ARBA" id="ARBA00023136"/>
    </source>
</evidence>
<dbReference type="Proteomes" id="UP001151516">
    <property type="component" value="Unassembled WGS sequence"/>
</dbReference>
<dbReference type="AlphaFoldDB" id="A0A9W8GKI2"/>
<comment type="caution">
    <text evidence="11">The sequence shown here is derived from an EMBL/GenBank/DDBJ whole genome shotgun (WGS) entry which is preliminary data.</text>
</comment>
<comment type="subcellular location">
    <subcellularLocation>
        <location evidence="9">Mitochondrion inner membrane</location>
        <topology evidence="9">Peripheral membrane protein</topology>
        <orientation evidence="9">Matrix side</orientation>
    </subcellularLocation>
</comment>
<accession>A0A9W8GKI2</accession>
<dbReference type="Pfam" id="PF04800">
    <property type="entry name" value="NDUS4"/>
    <property type="match status" value="1"/>
</dbReference>
<comment type="similarity">
    <text evidence="1 9">Belongs to the complex I NDUFS4 subunit family.</text>
</comment>
<keyword evidence="6 9" id="KW-0249">Electron transport</keyword>
<evidence type="ECO:0000313" key="12">
    <source>
        <dbReference type="Proteomes" id="UP001151516"/>
    </source>
</evidence>
<name>A0A9W8GKI2_9FUNG</name>
<evidence type="ECO:0000256" key="4">
    <source>
        <dbReference type="ARBA" id="ARBA00022792"/>
    </source>
</evidence>
<evidence type="ECO:0000256" key="10">
    <source>
        <dbReference type="SAM" id="MobiDB-lite"/>
    </source>
</evidence>
<comment type="function">
    <text evidence="9">Accessory subunit of the mitochondrial membrane respiratory chain NADH dehydrogenase (Complex I), that is believed not to be involved in catalysis. Complex I functions in the transfer of electrons from NADH to the respiratory chain. The immediate electron acceptor for the enzyme is believed to be ubiquinone.</text>
</comment>
<evidence type="ECO:0000256" key="1">
    <source>
        <dbReference type="ARBA" id="ARBA00005882"/>
    </source>
</evidence>
<proteinExistence type="inferred from homology"/>
<evidence type="ECO:0000256" key="3">
    <source>
        <dbReference type="ARBA" id="ARBA00022660"/>
    </source>
</evidence>
<dbReference type="PANTHER" id="PTHR12219">
    <property type="entry name" value="NADH-UBIQUINONE OXIDOREDUCTASE"/>
    <property type="match status" value="1"/>
</dbReference>
<dbReference type="Gene3D" id="3.30.160.190">
    <property type="entry name" value="atu1810 like domain"/>
    <property type="match status" value="1"/>
</dbReference>
<organism evidence="11 12">
    <name type="scientific">Coemansia spiralis</name>
    <dbReference type="NCBI Taxonomy" id="417178"/>
    <lineage>
        <taxon>Eukaryota</taxon>
        <taxon>Fungi</taxon>
        <taxon>Fungi incertae sedis</taxon>
        <taxon>Zoopagomycota</taxon>
        <taxon>Kickxellomycotina</taxon>
        <taxon>Kickxellomycetes</taxon>
        <taxon>Kickxellales</taxon>
        <taxon>Kickxellaceae</taxon>
        <taxon>Coemansia</taxon>
    </lineage>
</organism>
<dbReference type="FunFam" id="3.30.160.190:FF:000001">
    <property type="entry name" value="NADH-ubiquinone oxidoreductase 21 kDa subunit mitochondrial"/>
    <property type="match status" value="1"/>
</dbReference>
<keyword evidence="4 9" id="KW-0999">Mitochondrion inner membrane</keyword>
<evidence type="ECO:0000256" key="6">
    <source>
        <dbReference type="ARBA" id="ARBA00022982"/>
    </source>
</evidence>
<keyword evidence="2 9" id="KW-0813">Transport</keyword>
<evidence type="ECO:0000256" key="7">
    <source>
        <dbReference type="ARBA" id="ARBA00023128"/>
    </source>
</evidence>
<dbReference type="InterPro" id="IPR038532">
    <property type="entry name" value="NDUFS4-like_sf"/>
</dbReference>
<evidence type="ECO:0000256" key="2">
    <source>
        <dbReference type="ARBA" id="ARBA00022448"/>
    </source>
</evidence>
<evidence type="ECO:0000313" key="11">
    <source>
        <dbReference type="EMBL" id="KAJ2691175.1"/>
    </source>
</evidence>
<keyword evidence="3 9" id="KW-0679">Respiratory chain</keyword>
<feature type="compositionally biased region" description="Low complexity" evidence="10">
    <location>
        <begin position="21"/>
        <end position="34"/>
    </location>
</feature>
<keyword evidence="12" id="KW-1185">Reference proteome</keyword>
<sequence>MLRVVGKQHAQRALAATRQMSNSSSTSTAVTEVVHPAHQREPLPAEVISGAPASLTKRTVRIYRPSNNPMQSGRNANLKWRLDFDALEKGSRWENPLMGWQSTADPMSPVRLDFMSKEDAIHFAEKQGWSHYVQEPQFRVIKPKSYKNNFVYRPGKIPMVHTK</sequence>
<dbReference type="PANTHER" id="PTHR12219:SF8">
    <property type="entry name" value="NADH DEHYDROGENASE [UBIQUINONE] IRON-SULFUR PROTEIN 4, MITOCHONDRIAL"/>
    <property type="match status" value="1"/>
</dbReference>
<dbReference type="OrthoDB" id="3089at2759"/>
<dbReference type="InterPro" id="IPR006885">
    <property type="entry name" value="NADH_UbQ_FeS_4_mit-like"/>
</dbReference>
<keyword evidence="7 9" id="KW-0496">Mitochondrion</keyword>
<feature type="region of interest" description="Disordered" evidence="10">
    <location>
        <begin position="15"/>
        <end position="42"/>
    </location>
</feature>
<keyword evidence="5 9" id="KW-0809">Transit peptide</keyword>
<evidence type="ECO:0000256" key="9">
    <source>
        <dbReference type="RuleBase" id="RU367010"/>
    </source>
</evidence>
<reference evidence="11" key="1">
    <citation type="submission" date="2022-07" db="EMBL/GenBank/DDBJ databases">
        <title>Phylogenomic reconstructions and comparative analyses of Kickxellomycotina fungi.</title>
        <authorList>
            <person name="Reynolds N.K."/>
            <person name="Stajich J.E."/>
            <person name="Barry K."/>
            <person name="Grigoriev I.V."/>
            <person name="Crous P."/>
            <person name="Smith M.E."/>
        </authorList>
    </citation>
    <scope>NUCLEOTIDE SEQUENCE</scope>
    <source>
        <strain evidence="11">CBS 109367</strain>
    </source>
</reference>
<keyword evidence="8 9" id="KW-0472">Membrane</keyword>
<evidence type="ECO:0000256" key="5">
    <source>
        <dbReference type="ARBA" id="ARBA00022946"/>
    </source>
</evidence>
<gene>
    <name evidence="11" type="primary">NdufS4</name>
    <name evidence="11" type="ORF">IWW39_000235</name>
</gene>
<dbReference type="GO" id="GO:0022900">
    <property type="term" value="P:electron transport chain"/>
    <property type="evidence" value="ECO:0007669"/>
    <property type="project" value="InterPro"/>
</dbReference>
<dbReference type="GO" id="GO:0005743">
    <property type="term" value="C:mitochondrial inner membrane"/>
    <property type="evidence" value="ECO:0007669"/>
    <property type="project" value="UniProtKB-SubCell"/>
</dbReference>